<feature type="signal peptide" evidence="2">
    <location>
        <begin position="1"/>
        <end position="22"/>
    </location>
</feature>
<evidence type="ECO:0000313" key="3">
    <source>
        <dbReference type="EMBL" id="OWF36458.1"/>
    </source>
</evidence>
<evidence type="ECO:0000256" key="1">
    <source>
        <dbReference type="SAM" id="MobiDB-lite"/>
    </source>
</evidence>
<feature type="compositionally biased region" description="Polar residues" evidence="1">
    <location>
        <begin position="94"/>
        <end position="105"/>
    </location>
</feature>
<reference evidence="3 4" key="1">
    <citation type="journal article" date="2017" name="Nat. Ecol. Evol.">
        <title>Scallop genome provides insights into evolution of bilaterian karyotype and development.</title>
        <authorList>
            <person name="Wang S."/>
            <person name="Zhang J."/>
            <person name="Jiao W."/>
            <person name="Li J."/>
            <person name="Xun X."/>
            <person name="Sun Y."/>
            <person name="Guo X."/>
            <person name="Huan P."/>
            <person name="Dong B."/>
            <person name="Zhang L."/>
            <person name="Hu X."/>
            <person name="Sun X."/>
            <person name="Wang J."/>
            <person name="Zhao C."/>
            <person name="Wang Y."/>
            <person name="Wang D."/>
            <person name="Huang X."/>
            <person name="Wang R."/>
            <person name="Lv J."/>
            <person name="Li Y."/>
            <person name="Zhang Z."/>
            <person name="Liu B."/>
            <person name="Lu W."/>
            <person name="Hui Y."/>
            <person name="Liang J."/>
            <person name="Zhou Z."/>
            <person name="Hou R."/>
            <person name="Li X."/>
            <person name="Liu Y."/>
            <person name="Li H."/>
            <person name="Ning X."/>
            <person name="Lin Y."/>
            <person name="Zhao L."/>
            <person name="Xing Q."/>
            <person name="Dou J."/>
            <person name="Li Y."/>
            <person name="Mao J."/>
            <person name="Guo H."/>
            <person name="Dou H."/>
            <person name="Li T."/>
            <person name="Mu C."/>
            <person name="Jiang W."/>
            <person name="Fu Q."/>
            <person name="Fu X."/>
            <person name="Miao Y."/>
            <person name="Liu J."/>
            <person name="Yu Q."/>
            <person name="Li R."/>
            <person name="Liao H."/>
            <person name="Li X."/>
            <person name="Kong Y."/>
            <person name="Jiang Z."/>
            <person name="Chourrout D."/>
            <person name="Li R."/>
            <person name="Bao Z."/>
        </authorList>
    </citation>
    <scope>NUCLEOTIDE SEQUENCE [LARGE SCALE GENOMIC DNA]</scope>
    <source>
        <strain evidence="3 4">PY_sf001</strain>
    </source>
</reference>
<keyword evidence="2" id="KW-0732">Signal</keyword>
<accession>A0A210PIY6</accession>
<comment type="caution">
    <text evidence="3">The sequence shown here is derived from an EMBL/GenBank/DDBJ whole genome shotgun (WGS) entry which is preliminary data.</text>
</comment>
<organism evidence="3 4">
    <name type="scientific">Mizuhopecten yessoensis</name>
    <name type="common">Japanese scallop</name>
    <name type="synonym">Patinopecten yessoensis</name>
    <dbReference type="NCBI Taxonomy" id="6573"/>
    <lineage>
        <taxon>Eukaryota</taxon>
        <taxon>Metazoa</taxon>
        <taxon>Spiralia</taxon>
        <taxon>Lophotrochozoa</taxon>
        <taxon>Mollusca</taxon>
        <taxon>Bivalvia</taxon>
        <taxon>Autobranchia</taxon>
        <taxon>Pteriomorphia</taxon>
        <taxon>Pectinida</taxon>
        <taxon>Pectinoidea</taxon>
        <taxon>Pectinidae</taxon>
        <taxon>Mizuhopecten</taxon>
    </lineage>
</organism>
<dbReference type="EMBL" id="NEDP02076617">
    <property type="protein sequence ID" value="OWF36458.1"/>
    <property type="molecule type" value="Genomic_DNA"/>
</dbReference>
<feature type="compositionally biased region" description="Polar residues" evidence="1">
    <location>
        <begin position="114"/>
        <end position="128"/>
    </location>
</feature>
<keyword evidence="4" id="KW-1185">Reference proteome</keyword>
<gene>
    <name evidence="3" type="ORF">KP79_PYT23014</name>
</gene>
<feature type="chain" id="PRO_5013143425" evidence="2">
    <location>
        <begin position="23"/>
        <end position="214"/>
    </location>
</feature>
<evidence type="ECO:0000313" key="4">
    <source>
        <dbReference type="Proteomes" id="UP000242188"/>
    </source>
</evidence>
<name>A0A210PIY6_MIZYE</name>
<dbReference type="AlphaFoldDB" id="A0A210PIY6"/>
<proteinExistence type="predicted"/>
<dbReference type="OrthoDB" id="10535844at2759"/>
<dbReference type="Proteomes" id="UP000242188">
    <property type="component" value="Unassembled WGS sequence"/>
</dbReference>
<evidence type="ECO:0000256" key="2">
    <source>
        <dbReference type="SAM" id="SignalP"/>
    </source>
</evidence>
<sequence length="214" mass="23600">MMNALLVALGVALSATCSHALGEKIYLRDEHNNYWPMSTSRAEIGGSTRTPEAGSIIIGLDVFRNLLQRFIYKQKNNRMPTAHRAEKPVVDMTSPFQNDGKSSAYYSKRDKNLQNHPGSQPTQASIGTQGFADPKNPFKGKVYNSPMPVNAAPAPVKAAPVDYMSPFRNSGTSSAYFKNLDQNAHNFPVNQPTQEELGQEGFVNPADMFNKVYV</sequence>
<protein>
    <submittedName>
        <fullName evidence="3">Uncharacterized protein</fullName>
    </submittedName>
</protein>
<feature type="region of interest" description="Disordered" evidence="1">
    <location>
        <begin position="81"/>
        <end position="139"/>
    </location>
</feature>